<accession>F4PPM3</accession>
<protein>
    <submittedName>
        <fullName evidence="1">Uncharacterized protein</fullName>
    </submittedName>
</protein>
<sequence length="233" mass="26466">MDNNNKKSIIISLDNEQLSFLHTNKQKICIVRNLMDKTMGNTIWAAFQPFQHNVIEWKDQSFGLFASSELHNVASRPKGPIPKDCVEDTAYSHLLYTFNQGAFTRSFLTQDPKETQRLNNPSSPKTYTIVNKSGGLETFGLFQTFEVSINNKRFERVQLDAQTVGNEETIKFQVQPLPTFFIFIGPDTIQAGDHIPTLPSDGSHSPFKLSFDTSHTQSKKVSYDSNTKEFYLS</sequence>
<evidence type="ECO:0000313" key="2">
    <source>
        <dbReference type="Proteomes" id="UP000007797"/>
    </source>
</evidence>
<name>F4PPM3_CACFS</name>
<dbReference type="GeneID" id="14874344"/>
<dbReference type="Proteomes" id="UP000007797">
    <property type="component" value="Unassembled WGS sequence"/>
</dbReference>
<keyword evidence="2" id="KW-1185">Reference proteome</keyword>
<dbReference type="RefSeq" id="XP_004360187.1">
    <property type="nucleotide sequence ID" value="XM_004360130.1"/>
</dbReference>
<reference evidence="2" key="1">
    <citation type="journal article" date="2011" name="Genome Res.">
        <title>Phylogeny-wide analysis of social amoeba genomes highlights ancient origins for complex intercellular communication.</title>
        <authorList>
            <person name="Heidel A.J."/>
            <person name="Lawal H.M."/>
            <person name="Felder M."/>
            <person name="Schilde C."/>
            <person name="Helps N.R."/>
            <person name="Tunggal B."/>
            <person name="Rivero F."/>
            <person name="John U."/>
            <person name="Schleicher M."/>
            <person name="Eichinger L."/>
            <person name="Platzer M."/>
            <person name="Noegel A.A."/>
            <person name="Schaap P."/>
            <person name="Gloeckner G."/>
        </authorList>
    </citation>
    <scope>NUCLEOTIDE SEQUENCE [LARGE SCALE GENOMIC DNA]</scope>
    <source>
        <strain evidence="2">SH3</strain>
    </source>
</reference>
<dbReference type="AlphaFoldDB" id="F4PPM3"/>
<gene>
    <name evidence="1" type="ORF">DFA_04454</name>
</gene>
<proteinExistence type="predicted"/>
<dbReference type="EMBL" id="GL883009">
    <property type="protein sequence ID" value="EGG22336.1"/>
    <property type="molecule type" value="Genomic_DNA"/>
</dbReference>
<organism evidence="1 2">
    <name type="scientific">Cavenderia fasciculata</name>
    <name type="common">Slime mold</name>
    <name type="synonym">Dictyostelium fasciculatum</name>
    <dbReference type="NCBI Taxonomy" id="261658"/>
    <lineage>
        <taxon>Eukaryota</taxon>
        <taxon>Amoebozoa</taxon>
        <taxon>Evosea</taxon>
        <taxon>Eumycetozoa</taxon>
        <taxon>Dictyostelia</taxon>
        <taxon>Acytosteliales</taxon>
        <taxon>Cavenderiaceae</taxon>
        <taxon>Cavenderia</taxon>
    </lineage>
</organism>
<dbReference type="KEGG" id="dfa:DFA_04454"/>
<evidence type="ECO:0000313" key="1">
    <source>
        <dbReference type="EMBL" id="EGG22336.1"/>
    </source>
</evidence>